<evidence type="ECO:0000313" key="2">
    <source>
        <dbReference type="EMBL" id="CAD7245289.1"/>
    </source>
</evidence>
<dbReference type="GO" id="GO:0003352">
    <property type="term" value="P:regulation of cilium movement"/>
    <property type="evidence" value="ECO:0007669"/>
    <property type="project" value="InterPro"/>
</dbReference>
<proteinExistence type="inferred from homology"/>
<evidence type="ECO:0008006" key="4">
    <source>
        <dbReference type="Google" id="ProtNLM"/>
    </source>
</evidence>
<dbReference type="OrthoDB" id="276065at2759"/>
<reference evidence="2" key="1">
    <citation type="submission" date="2020-11" db="EMBL/GenBank/DDBJ databases">
        <authorList>
            <person name="Tran Van P."/>
        </authorList>
    </citation>
    <scope>NUCLEOTIDE SEQUENCE</scope>
</reference>
<evidence type="ECO:0000313" key="3">
    <source>
        <dbReference type="Proteomes" id="UP000677054"/>
    </source>
</evidence>
<dbReference type="Proteomes" id="UP000677054">
    <property type="component" value="Unassembled WGS sequence"/>
</dbReference>
<keyword evidence="3" id="KW-1185">Reference proteome</keyword>
<dbReference type="PANTHER" id="PTHR13238">
    <property type="entry name" value="PROTEIN C21ORF59"/>
    <property type="match status" value="1"/>
</dbReference>
<comment type="similarity">
    <text evidence="1">Belongs to the CFAP298 family.</text>
</comment>
<evidence type="ECO:0000256" key="1">
    <source>
        <dbReference type="ARBA" id="ARBA00009619"/>
    </source>
</evidence>
<name>A0A7R9A3X4_9CRUS</name>
<gene>
    <name evidence="2" type="ORF">DSTB1V02_LOCUS5163</name>
</gene>
<dbReference type="EMBL" id="LR900341">
    <property type="protein sequence ID" value="CAD7245289.1"/>
    <property type="molecule type" value="Genomic_DNA"/>
</dbReference>
<protein>
    <recommendedName>
        <fullName evidence="4">Cilia- and flagella-associated protein 298</fullName>
    </recommendedName>
</protein>
<accession>A0A7R9A3X4</accession>
<dbReference type="PANTHER" id="PTHR13238:SF0">
    <property type="entry name" value="CILIA- AND FLAGELLA-ASSOCIATED PROTEIN 298"/>
    <property type="match status" value="1"/>
</dbReference>
<organism evidence="2">
    <name type="scientific">Darwinula stevensoni</name>
    <dbReference type="NCBI Taxonomy" id="69355"/>
    <lineage>
        <taxon>Eukaryota</taxon>
        <taxon>Metazoa</taxon>
        <taxon>Ecdysozoa</taxon>
        <taxon>Arthropoda</taxon>
        <taxon>Crustacea</taxon>
        <taxon>Oligostraca</taxon>
        <taxon>Ostracoda</taxon>
        <taxon>Podocopa</taxon>
        <taxon>Podocopida</taxon>
        <taxon>Darwinulocopina</taxon>
        <taxon>Darwinuloidea</taxon>
        <taxon>Darwinulidae</taxon>
        <taxon>Darwinula</taxon>
    </lineage>
</organism>
<dbReference type="InterPro" id="IPR021298">
    <property type="entry name" value="CFAP298"/>
</dbReference>
<dbReference type="Pfam" id="PF11069">
    <property type="entry name" value="CFAP298"/>
    <property type="match status" value="1"/>
</dbReference>
<dbReference type="AlphaFoldDB" id="A0A7R9A3X4"/>
<dbReference type="EMBL" id="CAJPEV010000824">
    <property type="protein sequence ID" value="CAG0888852.1"/>
    <property type="molecule type" value="Genomic_DNA"/>
</dbReference>
<sequence length="288" mass="32454">MKLHVKRGNSSLFLLHMTCDSMVKDALDAICRIFRMILKVERLCRGLEDLSEHGIAFPPDMVGLTAQQIEELRLIDKWTPICVPSGGCELRADPIGKRNGHAPNEKMREVLKKAITDARHIVSPRQVEAGIVMTEKMAESALDIIRGAVMIVYPMGLPPHDLIQLELDSKEELQGPVAQDVIERTEGELWFSGKKLPEDQPLKAFLGTNEKTTAVVKVGKKGHGAPSREPVMSVEEQKQLMMHQFQKQEELKRLEADEDDNYLDSKWADGSSLKREYLGLSNITWKPH</sequence>